<dbReference type="PANTHER" id="PTHR10039">
    <property type="entry name" value="AMELOGENIN"/>
    <property type="match status" value="1"/>
</dbReference>
<dbReference type="AlphaFoldDB" id="A0A409YXC4"/>
<reference evidence="3 4" key="1">
    <citation type="journal article" date="2018" name="Evol. Lett.">
        <title>Horizontal gene cluster transfer increased hallucinogenic mushroom diversity.</title>
        <authorList>
            <person name="Reynolds H.T."/>
            <person name="Vijayakumar V."/>
            <person name="Gluck-Thaler E."/>
            <person name="Korotkin H.B."/>
            <person name="Matheny P.B."/>
            <person name="Slot J.C."/>
        </authorList>
    </citation>
    <scope>NUCLEOTIDE SEQUENCE [LARGE SCALE GENOMIC DNA]</scope>
    <source>
        <strain evidence="3 4">SRW20</strain>
    </source>
</reference>
<dbReference type="InterPro" id="IPR027417">
    <property type="entry name" value="P-loop_NTPase"/>
</dbReference>
<comment type="caution">
    <text evidence="3">The sequence shown here is derived from an EMBL/GenBank/DDBJ whole genome shotgun (WGS) entry which is preliminary data.</text>
</comment>
<dbReference type="STRING" id="231916.A0A409YXC4"/>
<dbReference type="PANTHER" id="PTHR10039:SF14">
    <property type="entry name" value="NACHT DOMAIN-CONTAINING PROTEIN"/>
    <property type="match status" value="1"/>
</dbReference>
<evidence type="ECO:0000256" key="1">
    <source>
        <dbReference type="ARBA" id="ARBA00022737"/>
    </source>
</evidence>
<dbReference type="Pfam" id="PF24883">
    <property type="entry name" value="NPHP3_N"/>
    <property type="match status" value="1"/>
</dbReference>
<feature type="domain" description="Nephrocystin 3-like N-terminal" evidence="2">
    <location>
        <begin position="60"/>
        <end position="227"/>
    </location>
</feature>
<name>A0A409YXC4_9AGAR</name>
<sequence>MFNLGQNVSEAPVSSIPVNRITDPFVRLGKAVSPAAFHDSGARYDPPKCYPNTRLAVLEQIRNWVRGLDTEERDALIMWLHGPAGAGKSAIAQTIAEEFSTQDEILASYFFSRTDPTRNHARSVIATIAYQISIHFPTVRSLVEEAIRTDPLILTRSLPTQMLCLIVTPLESLVASEYFHASKSRRLIIIDGLDECNDRHGQTDILHTIAEALHHRCIPLKFLIASRPEHGLTHAFNRRYLSEISTRLALDDTYMPWDDIQVFLRGTFAGIKENHPFRTRIPTDWPADEEINYLVHKSSGQFIYAATVARFVESIRHSPVSRLEIVRGVRTGGTGQQMPFGELDALYHHIFSSVENPRAVLRLFSAVILWGLSMIDKIELLLGLSPGEAELLLCDISSLAYLQSSSVASRHMSETCKYVRFYHASLGDFLLDQSRSKKFYINVPLVHARLIEHAIQFLDGEFDFTYTTIY</sequence>
<proteinExistence type="predicted"/>
<evidence type="ECO:0000259" key="2">
    <source>
        <dbReference type="Pfam" id="PF24883"/>
    </source>
</evidence>
<dbReference type="EMBL" id="NHYE01000041">
    <property type="protein sequence ID" value="PPR07666.1"/>
    <property type="molecule type" value="Genomic_DNA"/>
</dbReference>
<dbReference type="SUPFAM" id="SSF52540">
    <property type="entry name" value="P-loop containing nucleoside triphosphate hydrolases"/>
    <property type="match status" value="1"/>
</dbReference>
<dbReference type="Gene3D" id="3.40.50.300">
    <property type="entry name" value="P-loop containing nucleotide triphosphate hydrolases"/>
    <property type="match status" value="1"/>
</dbReference>
<dbReference type="Proteomes" id="UP000284706">
    <property type="component" value="Unassembled WGS sequence"/>
</dbReference>
<keyword evidence="1" id="KW-0677">Repeat</keyword>
<dbReference type="InterPro" id="IPR056884">
    <property type="entry name" value="NPHP3-like_N"/>
</dbReference>
<evidence type="ECO:0000313" key="3">
    <source>
        <dbReference type="EMBL" id="PPR07666.1"/>
    </source>
</evidence>
<gene>
    <name evidence="3" type="ORF">CVT26_001596</name>
</gene>
<keyword evidence="4" id="KW-1185">Reference proteome</keyword>
<organism evidence="3 4">
    <name type="scientific">Gymnopilus dilepis</name>
    <dbReference type="NCBI Taxonomy" id="231916"/>
    <lineage>
        <taxon>Eukaryota</taxon>
        <taxon>Fungi</taxon>
        <taxon>Dikarya</taxon>
        <taxon>Basidiomycota</taxon>
        <taxon>Agaricomycotina</taxon>
        <taxon>Agaricomycetes</taxon>
        <taxon>Agaricomycetidae</taxon>
        <taxon>Agaricales</taxon>
        <taxon>Agaricineae</taxon>
        <taxon>Hymenogastraceae</taxon>
        <taxon>Gymnopilus</taxon>
    </lineage>
</organism>
<dbReference type="OrthoDB" id="3014077at2759"/>
<evidence type="ECO:0000313" key="4">
    <source>
        <dbReference type="Proteomes" id="UP000284706"/>
    </source>
</evidence>
<accession>A0A409YXC4</accession>
<protein>
    <recommendedName>
        <fullName evidence="2">Nephrocystin 3-like N-terminal domain-containing protein</fullName>
    </recommendedName>
</protein>
<dbReference type="InParanoid" id="A0A409YXC4"/>